<sequence length="151" mass="16355">VAKAMYSYQAQSAEELSFQEGALIRLIRCPHGEVDDGFWEGELDGRIGVFPSLLVELLHDEEEKEEKEEKQPLHTATIPPCSPPIQIPSASGSGSTNTTTPPSDVEDKHQAVHIEGSGLAEAESRSDTPPDFPSDRIRPCRAPPPPPTSST</sequence>
<evidence type="ECO:0000313" key="5">
    <source>
        <dbReference type="EMBL" id="MEQ2311125.1"/>
    </source>
</evidence>
<dbReference type="PANTHER" id="PTHR15735:SF4">
    <property type="entry name" value="F-BAR AND DOUBLE SH3 DOMAINS PROTEIN 1"/>
    <property type="match status" value="1"/>
</dbReference>
<feature type="compositionally biased region" description="Pro residues" evidence="3">
    <location>
        <begin position="141"/>
        <end position="151"/>
    </location>
</feature>
<feature type="compositionally biased region" description="Basic and acidic residues" evidence="3">
    <location>
        <begin position="122"/>
        <end position="138"/>
    </location>
</feature>
<dbReference type="Gene3D" id="2.30.30.40">
    <property type="entry name" value="SH3 Domains"/>
    <property type="match status" value="1"/>
</dbReference>
<reference evidence="5 6" key="1">
    <citation type="submission" date="2021-06" db="EMBL/GenBank/DDBJ databases">
        <authorList>
            <person name="Palmer J.M."/>
        </authorList>
    </citation>
    <scope>NUCLEOTIDE SEQUENCE [LARGE SCALE GENOMIC DNA]</scope>
    <source>
        <strain evidence="5 6">AS_MEX2019</strain>
        <tissue evidence="5">Muscle</tissue>
    </source>
</reference>
<feature type="non-terminal residue" evidence="5">
    <location>
        <position position="1"/>
    </location>
</feature>
<feature type="region of interest" description="Disordered" evidence="3">
    <location>
        <begin position="60"/>
        <end position="151"/>
    </location>
</feature>
<dbReference type="InterPro" id="IPR001452">
    <property type="entry name" value="SH3_domain"/>
</dbReference>
<name>A0ABV0ZY78_9TELE</name>
<dbReference type="SMART" id="SM00326">
    <property type="entry name" value="SH3"/>
    <property type="match status" value="1"/>
</dbReference>
<protein>
    <recommendedName>
        <fullName evidence="4">SH3 domain-containing protein</fullName>
    </recommendedName>
</protein>
<comment type="caution">
    <text evidence="5">The sequence shown here is derived from an EMBL/GenBank/DDBJ whole genome shotgun (WGS) entry which is preliminary data.</text>
</comment>
<keyword evidence="6" id="KW-1185">Reference proteome</keyword>
<evidence type="ECO:0000313" key="6">
    <source>
        <dbReference type="Proteomes" id="UP001469553"/>
    </source>
</evidence>
<dbReference type="SUPFAM" id="SSF50044">
    <property type="entry name" value="SH3-domain"/>
    <property type="match status" value="1"/>
</dbReference>
<organism evidence="5 6">
    <name type="scientific">Ameca splendens</name>
    <dbReference type="NCBI Taxonomy" id="208324"/>
    <lineage>
        <taxon>Eukaryota</taxon>
        <taxon>Metazoa</taxon>
        <taxon>Chordata</taxon>
        <taxon>Craniata</taxon>
        <taxon>Vertebrata</taxon>
        <taxon>Euteleostomi</taxon>
        <taxon>Actinopterygii</taxon>
        <taxon>Neopterygii</taxon>
        <taxon>Teleostei</taxon>
        <taxon>Neoteleostei</taxon>
        <taxon>Acanthomorphata</taxon>
        <taxon>Ovalentaria</taxon>
        <taxon>Atherinomorphae</taxon>
        <taxon>Cyprinodontiformes</taxon>
        <taxon>Goodeidae</taxon>
        <taxon>Ameca</taxon>
    </lineage>
</organism>
<evidence type="ECO:0000256" key="3">
    <source>
        <dbReference type="SAM" id="MobiDB-lite"/>
    </source>
</evidence>
<feature type="domain" description="SH3" evidence="4">
    <location>
        <begin position="1"/>
        <end position="60"/>
    </location>
</feature>
<dbReference type="InterPro" id="IPR036028">
    <property type="entry name" value="SH3-like_dom_sf"/>
</dbReference>
<dbReference type="Pfam" id="PF14604">
    <property type="entry name" value="SH3_9"/>
    <property type="match status" value="1"/>
</dbReference>
<evidence type="ECO:0000256" key="2">
    <source>
        <dbReference type="PROSITE-ProRule" id="PRU00192"/>
    </source>
</evidence>
<proteinExistence type="predicted"/>
<accession>A0ABV0ZY78</accession>
<gene>
    <name evidence="5" type="ORF">AMECASPLE_016410</name>
</gene>
<feature type="compositionally biased region" description="Low complexity" evidence="3">
    <location>
        <begin position="87"/>
        <end position="103"/>
    </location>
</feature>
<dbReference type="PANTHER" id="PTHR15735">
    <property type="entry name" value="FCH AND DOUBLE SH3 DOMAINS PROTEIN"/>
    <property type="match status" value="1"/>
</dbReference>
<evidence type="ECO:0000259" key="4">
    <source>
        <dbReference type="PROSITE" id="PS50002"/>
    </source>
</evidence>
<dbReference type="PROSITE" id="PS50002">
    <property type="entry name" value="SH3"/>
    <property type="match status" value="1"/>
</dbReference>
<keyword evidence="1 2" id="KW-0728">SH3 domain</keyword>
<dbReference type="EMBL" id="JAHRIP010076429">
    <property type="protein sequence ID" value="MEQ2311125.1"/>
    <property type="molecule type" value="Genomic_DNA"/>
</dbReference>
<evidence type="ECO:0000256" key="1">
    <source>
        <dbReference type="ARBA" id="ARBA00022443"/>
    </source>
</evidence>
<dbReference type="Proteomes" id="UP001469553">
    <property type="component" value="Unassembled WGS sequence"/>
</dbReference>